<dbReference type="AlphaFoldDB" id="A0A0F9N2Q2"/>
<gene>
    <name evidence="1" type="ORF">LCGC14_1081150</name>
</gene>
<comment type="caution">
    <text evidence="1">The sequence shown here is derived from an EMBL/GenBank/DDBJ whole genome shotgun (WGS) entry which is preliminary data.</text>
</comment>
<protein>
    <submittedName>
        <fullName evidence="1">Uncharacterized protein</fullName>
    </submittedName>
</protein>
<proteinExistence type="predicted"/>
<accession>A0A0F9N2Q2</accession>
<reference evidence="1" key="1">
    <citation type="journal article" date="2015" name="Nature">
        <title>Complex archaea that bridge the gap between prokaryotes and eukaryotes.</title>
        <authorList>
            <person name="Spang A."/>
            <person name="Saw J.H."/>
            <person name="Jorgensen S.L."/>
            <person name="Zaremba-Niedzwiedzka K."/>
            <person name="Martijn J."/>
            <person name="Lind A.E."/>
            <person name="van Eijk R."/>
            <person name="Schleper C."/>
            <person name="Guy L."/>
            <person name="Ettema T.J."/>
        </authorList>
    </citation>
    <scope>NUCLEOTIDE SEQUENCE</scope>
</reference>
<organism evidence="1">
    <name type="scientific">marine sediment metagenome</name>
    <dbReference type="NCBI Taxonomy" id="412755"/>
    <lineage>
        <taxon>unclassified sequences</taxon>
        <taxon>metagenomes</taxon>
        <taxon>ecological metagenomes</taxon>
    </lineage>
</organism>
<sequence length="42" mass="4897">CGLTHDVRILKHDGLAEDEIEMIFSRNVRSTALHRRHNKTLL</sequence>
<name>A0A0F9N2Q2_9ZZZZ</name>
<feature type="non-terminal residue" evidence="1">
    <location>
        <position position="1"/>
    </location>
</feature>
<evidence type="ECO:0000313" key="1">
    <source>
        <dbReference type="EMBL" id="KKN06037.1"/>
    </source>
</evidence>
<dbReference type="EMBL" id="LAZR01004734">
    <property type="protein sequence ID" value="KKN06037.1"/>
    <property type="molecule type" value="Genomic_DNA"/>
</dbReference>